<dbReference type="InterPro" id="IPR052355">
    <property type="entry name" value="CENP-V-like"/>
</dbReference>
<dbReference type="InterPro" id="IPR011057">
    <property type="entry name" value="Mss4-like_sf"/>
</dbReference>
<evidence type="ECO:0000256" key="3">
    <source>
        <dbReference type="ARBA" id="ARBA00022833"/>
    </source>
</evidence>
<dbReference type="Pfam" id="PF04828">
    <property type="entry name" value="GFA"/>
    <property type="match status" value="1"/>
</dbReference>
<accession>A0A6G1G682</accession>
<keyword evidence="2" id="KW-0479">Metal-binding</keyword>
<protein>
    <recommendedName>
        <fullName evidence="4">CENP-V/GFA domain-containing protein</fullName>
    </recommendedName>
</protein>
<dbReference type="GeneID" id="54415751"/>
<sequence length="145" mass="15946">MSTTTEDQPSQTYSGHCHCGAHRFTVTVSPPLGAGPKPENTGVTHCNCSICHLQGLRFIYVDHAAVTFTKGGPDGMTPYQFAKKNIAHRFCPTCGTFVISQSVDPDMYPNIRAVNMRCLAEVNVDDLRQDVVDGKKLEPLYKLDD</sequence>
<dbReference type="GO" id="GO:0016846">
    <property type="term" value="F:carbon-sulfur lyase activity"/>
    <property type="evidence" value="ECO:0007669"/>
    <property type="project" value="InterPro"/>
</dbReference>
<dbReference type="PROSITE" id="PS51891">
    <property type="entry name" value="CENP_V_GFA"/>
    <property type="match status" value="1"/>
</dbReference>
<reference evidence="7" key="2">
    <citation type="submission" date="2020-04" db="EMBL/GenBank/DDBJ databases">
        <authorList>
            <consortium name="NCBI Genome Project"/>
        </authorList>
    </citation>
    <scope>NUCLEOTIDE SEQUENCE</scope>
    <source>
        <strain evidence="7">CBS 781.70</strain>
    </source>
</reference>
<dbReference type="OrthoDB" id="2993351at2759"/>
<evidence type="ECO:0000313" key="7">
    <source>
        <dbReference type="RefSeq" id="XP_033534970.1"/>
    </source>
</evidence>
<keyword evidence="6" id="KW-1185">Reference proteome</keyword>
<organism evidence="5">
    <name type="scientific">Eremomyces bilateralis CBS 781.70</name>
    <dbReference type="NCBI Taxonomy" id="1392243"/>
    <lineage>
        <taxon>Eukaryota</taxon>
        <taxon>Fungi</taxon>
        <taxon>Dikarya</taxon>
        <taxon>Ascomycota</taxon>
        <taxon>Pezizomycotina</taxon>
        <taxon>Dothideomycetes</taxon>
        <taxon>Dothideomycetes incertae sedis</taxon>
        <taxon>Eremomycetales</taxon>
        <taxon>Eremomycetaceae</taxon>
        <taxon>Eremomyces</taxon>
    </lineage>
</organism>
<evidence type="ECO:0000313" key="6">
    <source>
        <dbReference type="Proteomes" id="UP000504638"/>
    </source>
</evidence>
<dbReference type="Proteomes" id="UP000504638">
    <property type="component" value="Unplaced"/>
</dbReference>
<dbReference type="PANTHER" id="PTHR28620:SF1">
    <property type="entry name" value="CENP-V_GFA DOMAIN-CONTAINING PROTEIN"/>
    <property type="match status" value="1"/>
</dbReference>
<dbReference type="AlphaFoldDB" id="A0A6G1G682"/>
<name>A0A6G1G682_9PEZI</name>
<evidence type="ECO:0000259" key="4">
    <source>
        <dbReference type="PROSITE" id="PS51891"/>
    </source>
</evidence>
<evidence type="ECO:0000256" key="1">
    <source>
        <dbReference type="ARBA" id="ARBA00005495"/>
    </source>
</evidence>
<proteinExistence type="inferred from homology"/>
<reference evidence="5 7" key="1">
    <citation type="submission" date="2020-01" db="EMBL/GenBank/DDBJ databases">
        <authorList>
            <consortium name="DOE Joint Genome Institute"/>
            <person name="Haridas S."/>
            <person name="Albert R."/>
            <person name="Binder M."/>
            <person name="Bloem J."/>
            <person name="Labutti K."/>
            <person name="Salamov A."/>
            <person name="Andreopoulos B."/>
            <person name="Baker S.E."/>
            <person name="Barry K."/>
            <person name="Bills G."/>
            <person name="Bluhm B.H."/>
            <person name="Cannon C."/>
            <person name="Castanera R."/>
            <person name="Culley D.E."/>
            <person name="Daum C."/>
            <person name="Ezra D."/>
            <person name="Gonzalez J.B."/>
            <person name="Henrissat B."/>
            <person name="Kuo A."/>
            <person name="Liang C."/>
            <person name="Lipzen A."/>
            <person name="Lutzoni F."/>
            <person name="Magnuson J."/>
            <person name="Mondo S."/>
            <person name="Nolan M."/>
            <person name="Ohm R."/>
            <person name="Pangilinan J."/>
            <person name="Park H.-J."/>
            <person name="Ramirez L."/>
            <person name="Alfaro M."/>
            <person name="Sun H."/>
            <person name="Tritt A."/>
            <person name="Yoshinaga Y."/>
            <person name="Zwiers L.-H."/>
            <person name="Turgeon B.G."/>
            <person name="Goodwin S.B."/>
            <person name="Spatafora J.W."/>
            <person name="Crous P.W."/>
            <person name="Grigoriev I.V."/>
        </authorList>
    </citation>
    <scope>NUCLEOTIDE SEQUENCE</scope>
    <source>
        <strain evidence="5 7">CBS 781.70</strain>
    </source>
</reference>
<feature type="domain" description="CENP-V/GFA" evidence="4">
    <location>
        <begin position="13"/>
        <end position="138"/>
    </location>
</feature>
<dbReference type="Gene3D" id="2.170.150.70">
    <property type="match status" value="1"/>
</dbReference>
<keyword evidence="3" id="KW-0862">Zinc</keyword>
<dbReference type="PANTHER" id="PTHR28620">
    <property type="entry name" value="CENTROMERE PROTEIN V"/>
    <property type="match status" value="1"/>
</dbReference>
<dbReference type="RefSeq" id="XP_033534970.1">
    <property type="nucleotide sequence ID" value="XM_033675181.1"/>
</dbReference>
<evidence type="ECO:0000256" key="2">
    <source>
        <dbReference type="ARBA" id="ARBA00022723"/>
    </source>
</evidence>
<dbReference type="InterPro" id="IPR006913">
    <property type="entry name" value="CENP-V/GFA"/>
</dbReference>
<reference evidence="7" key="3">
    <citation type="submission" date="2025-04" db="UniProtKB">
        <authorList>
            <consortium name="RefSeq"/>
        </authorList>
    </citation>
    <scope>IDENTIFICATION</scope>
    <source>
        <strain evidence="7">CBS 781.70</strain>
    </source>
</reference>
<comment type="similarity">
    <text evidence="1">Belongs to the Gfa family.</text>
</comment>
<dbReference type="GO" id="GO:0046872">
    <property type="term" value="F:metal ion binding"/>
    <property type="evidence" value="ECO:0007669"/>
    <property type="project" value="UniProtKB-KW"/>
</dbReference>
<dbReference type="SUPFAM" id="SSF51316">
    <property type="entry name" value="Mss4-like"/>
    <property type="match status" value="1"/>
</dbReference>
<evidence type="ECO:0000313" key="5">
    <source>
        <dbReference type="EMBL" id="KAF1813339.1"/>
    </source>
</evidence>
<gene>
    <name evidence="5 7" type="ORF">P152DRAFT_315283</name>
</gene>
<dbReference type="EMBL" id="ML975155">
    <property type="protein sequence ID" value="KAF1813339.1"/>
    <property type="molecule type" value="Genomic_DNA"/>
</dbReference>